<evidence type="ECO:0000313" key="2">
    <source>
        <dbReference type="EMBL" id="NML26194.1"/>
    </source>
</evidence>
<organism evidence="2 3">
    <name type="scientific">Zoogloea dura</name>
    <dbReference type="NCBI Taxonomy" id="2728840"/>
    <lineage>
        <taxon>Bacteria</taxon>
        <taxon>Pseudomonadati</taxon>
        <taxon>Pseudomonadota</taxon>
        <taxon>Betaproteobacteria</taxon>
        <taxon>Rhodocyclales</taxon>
        <taxon>Zoogloeaceae</taxon>
        <taxon>Zoogloea</taxon>
    </lineage>
</organism>
<dbReference type="PANTHER" id="PTHR34980">
    <property type="entry name" value="INNER MEMBRANE PROTEIN-RELATED-RELATED"/>
    <property type="match status" value="1"/>
</dbReference>
<gene>
    <name evidence="2" type="ORF">HHL15_10620</name>
</gene>
<sequence>MEWYLKAFRQYADFKGRAQRKEYWMFALFNLVIMIVLTLVGGGGEGGLGDVLSGLYSLAVMVPSVAVTVRRLHDIGRSGWWALLMIVPLIGALILIFFAIQDSQPEANEYGPNPKAVPA</sequence>
<dbReference type="RefSeq" id="WP_169145739.1">
    <property type="nucleotide sequence ID" value="NZ_JABBGA010000007.1"/>
</dbReference>
<reference evidence="2 3" key="1">
    <citation type="submission" date="2020-04" db="EMBL/GenBank/DDBJ databases">
        <title>Zoogloea sp. G-4-1-14 isolated from soil.</title>
        <authorList>
            <person name="Dahal R.H."/>
        </authorList>
    </citation>
    <scope>NUCLEOTIDE SEQUENCE [LARGE SCALE GENOMIC DNA]</scope>
    <source>
        <strain evidence="2 3">G-4-1-14</strain>
    </source>
</reference>
<dbReference type="InterPro" id="IPR008523">
    <property type="entry name" value="DUF805"/>
</dbReference>
<feature type="transmembrane region" description="Helical" evidence="1">
    <location>
        <begin position="23"/>
        <end position="42"/>
    </location>
</feature>
<evidence type="ECO:0000313" key="3">
    <source>
        <dbReference type="Proteomes" id="UP000580043"/>
    </source>
</evidence>
<feature type="transmembrane region" description="Helical" evidence="1">
    <location>
        <begin position="48"/>
        <end position="69"/>
    </location>
</feature>
<comment type="caution">
    <text evidence="2">The sequence shown here is derived from an EMBL/GenBank/DDBJ whole genome shotgun (WGS) entry which is preliminary data.</text>
</comment>
<evidence type="ECO:0000256" key="1">
    <source>
        <dbReference type="SAM" id="Phobius"/>
    </source>
</evidence>
<dbReference type="Pfam" id="PF05656">
    <property type="entry name" value="DUF805"/>
    <property type="match status" value="1"/>
</dbReference>
<keyword evidence="3" id="KW-1185">Reference proteome</keyword>
<keyword evidence="1" id="KW-1133">Transmembrane helix</keyword>
<dbReference type="AlphaFoldDB" id="A0A848G4K9"/>
<protein>
    <submittedName>
        <fullName evidence="2">DUF805 domain-containing protein</fullName>
    </submittedName>
</protein>
<dbReference type="Proteomes" id="UP000580043">
    <property type="component" value="Unassembled WGS sequence"/>
</dbReference>
<feature type="transmembrane region" description="Helical" evidence="1">
    <location>
        <begin position="81"/>
        <end position="100"/>
    </location>
</feature>
<keyword evidence="1" id="KW-0472">Membrane</keyword>
<dbReference type="GO" id="GO:0005886">
    <property type="term" value="C:plasma membrane"/>
    <property type="evidence" value="ECO:0007669"/>
    <property type="project" value="TreeGrafter"/>
</dbReference>
<proteinExistence type="predicted"/>
<dbReference type="PANTHER" id="PTHR34980:SF2">
    <property type="entry name" value="INNER MEMBRANE PROTEIN YHAH-RELATED"/>
    <property type="match status" value="1"/>
</dbReference>
<keyword evidence="1" id="KW-0812">Transmembrane</keyword>
<accession>A0A848G4K9</accession>
<name>A0A848G4K9_9RHOO</name>
<dbReference type="EMBL" id="JABBGA010000007">
    <property type="protein sequence ID" value="NML26194.1"/>
    <property type="molecule type" value="Genomic_DNA"/>
</dbReference>